<dbReference type="SMART" id="SM00119">
    <property type="entry name" value="HECTc"/>
    <property type="match status" value="1"/>
</dbReference>
<comment type="caution">
    <text evidence="8">The sequence shown here is derived from an EMBL/GenBank/DDBJ whole genome shotgun (WGS) entry which is preliminary data.</text>
</comment>
<organism evidence="8 9">
    <name type="scientific">Triangularia verruculosa</name>
    <dbReference type="NCBI Taxonomy" id="2587418"/>
    <lineage>
        <taxon>Eukaryota</taxon>
        <taxon>Fungi</taxon>
        <taxon>Dikarya</taxon>
        <taxon>Ascomycota</taxon>
        <taxon>Pezizomycotina</taxon>
        <taxon>Sordariomycetes</taxon>
        <taxon>Sordariomycetidae</taxon>
        <taxon>Sordariales</taxon>
        <taxon>Podosporaceae</taxon>
        <taxon>Triangularia</taxon>
    </lineage>
</organism>
<dbReference type="Gene3D" id="3.90.1750.10">
    <property type="entry name" value="Hect, E3 ligase catalytic domains"/>
    <property type="match status" value="1"/>
</dbReference>
<evidence type="ECO:0000256" key="2">
    <source>
        <dbReference type="ARBA" id="ARBA00012485"/>
    </source>
</evidence>
<name>A0AAN7ATR9_9PEZI</name>
<keyword evidence="3" id="KW-0808">Transferase</keyword>
<dbReference type="EC" id="2.3.2.26" evidence="2"/>
<dbReference type="EMBL" id="MU863968">
    <property type="protein sequence ID" value="KAK4197215.1"/>
    <property type="molecule type" value="Genomic_DNA"/>
</dbReference>
<dbReference type="Gene3D" id="3.30.2160.10">
    <property type="entry name" value="Hect, E3 ligase catalytic domain"/>
    <property type="match status" value="1"/>
</dbReference>
<evidence type="ECO:0000313" key="8">
    <source>
        <dbReference type="EMBL" id="KAK4197215.1"/>
    </source>
</evidence>
<gene>
    <name evidence="8" type="ORF">QBC40DRAFT_334276</name>
</gene>
<feature type="compositionally biased region" description="Gly residues" evidence="6">
    <location>
        <begin position="687"/>
        <end position="696"/>
    </location>
</feature>
<evidence type="ECO:0000256" key="3">
    <source>
        <dbReference type="ARBA" id="ARBA00022679"/>
    </source>
</evidence>
<dbReference type="Gene3D" id="3.30.2410.10">
    <property type="entry name" value="Hect, E3 ligase catalytic domain"/>
    <property type="match status" value="1"/>
</dbReference>
<feature type="region of interest" description="Disordered" evidence="6">
    <location>
        <begin position="572"/>
        <end position="597"/>
    </location>
</feature>
<evidence type="ECO:0000256" key="5">
    <source>
        <dbReference type="PROSITE-ProRule" id="PRU00104"/>
    </source>
</evidence>
<feature type="region of interest" description="Disordered" evidence="6">
    <location>
        <begin position="182"/>
        <end position="219"/>
    </location>
</feature>
<dbReference type="SUPFAM" id="SSF56204">
    <property type="entry name" value="Hect, E3 ligase catalytic domain"/>
    <property type="match status" value="1"/>
</dbReference>
<dbReference type="InterPro" id="IPR000569">
    <property type="entry name" value="HECT_dom"/>
</dbReference>
<feature type="compositionally biased region" description="Polar residues" evidence="6">
    <location>
        <begin position="21"/>
        <end position="36"/>
    </location>
</feature>
<reference evidence="8" key="1">
    <citation type="journal article" date="2023" name="Mol. Phylogenet. Evol.">
        <title>Genome-scale phylogeny and comparative genomics of the fungal order Sordariales.</title>
        <authorList>
            <person name="Hensen N."/>
            <person name="Bonometti L."/>
            <person name="Westerberg I."/>
            <person name="Brannstrom I.O."/>
            <person name="Guillou S."/>
            <person name="Cros-Aarteil S."/>
            <person name="Calhoun S."/>
            <person name="Haridas S."/>
            <person name="Kuo A."/>
            <person name="Mondo S."/>
            <person name="Pangilinan J."/>
            <person name="Riley R."/>
            <person name="LaButti K."/>
            <person name="Andreopoulos B."/>
            <person name="Lipzen A."/>
            <person name="Chen C."/>
            <person name="Yan M."/>
            <person name="Daum C."/>
            <person name="Ng V."/>
            <person name="Clum A."/>
            <person name="Steindorff A."/>
            <person name="Ohm R.A."/>
            <person name="Martin F."/>
            <person name="Silar P."/>
            <person name="Natvig D.O."/>
            <person name="Lalanne C."/>
            <person name="Gautier V."/>
            <person name="Ament-Velasquez S.L."/>
            <person name="Kruys A."/>
            <person name="Hutchinson M.I."/>
            <person name="Powell A.J."/>
            <person name="Barry K."/>
            <person name="Miller A.N."/>
            <person name="Grigoriev I.V."/>
            <person name="Debuchy R."/>
            <person name="Gladieux P."/>
            <person name="Hiltunen Thoren M."/>
            <person name="Johannesson H."/>
        </authorList>
    </citation>
    <scope>NUCLEOTIDE SEQUENCE</scope>
    <source>
        <strain evidence="8">CBS 315.58</strain>
    </source>
</reference>
<accession>A0AAN7ATR9</accession>
<feature type="compositionally biased region" description="Polar residues" evidence="6">
    <location>
        <begin position="256"/>
        <end position="274"/>
    </location>
</feature>
<feature type="compositionally biased region" description="Polar residues" evidence="6">
    <location>
        <begin position="578"/>
        <end position="596"/>
    </location>
</feature>
<reference evidence="8" key="2">
    <citation type="submission" date="2023-05" db="EMBL/GenBank/DDBJ databases">
        <authorList>
            <consortium name="Lawrence Berkeley National Laboratory"/>
            <person name="Steindorff A."/>
            <person name="Hensen N."/>
            <person name="Bonometti L."/>
            <person name="Westerberg I."/>
            <person name="Brannstrom I.O."/>
            <person name="Guillou S."/>
            <person name="Cros-Aarteil S."/>
            <person name="Calhoun S."/>
            <person name="Haridas S."/>
            <person name="Kuo A."/>
            <person name="Mondo S."/>
            <person name="Pangilinan J."/>
            <person name="Riley R."/>
            <person name="Labutti K."/>
            <person name="Andreopoulos B."/>
            <person name="Lipzen A."/>
            <person name="Chen C."/>
            <person name="Yanf M."/>
            <person name="Daum C."/>
            <person name="Ng V."/>
            <person name="Clum A."/>
            <person name="Ohm R."/>
            <person name="Martin F."/>
            <person name="Silar P."/>
            <person name="Natvig D."/>
            <person name="Lalanne C."/>
            <person name="Gautier V."/>
            <person name="Ament-Velasquez S.L."/>
            <person name="Kruys A."/>
            <person name="Hutchinson M.I."/>
            <person name="Powell A.J."/>
            <person name="Barry K."/>
            <person name="Miller A.N."/>
            <person name="Grigoriev I.V."/>
            <person name="Debuchy R."/>
            <person name="Gladieux P."/>
            <person name="Thoren M.H."/>
            <person name="Johannesson H."/>
        </authorList>
    </citation>
    <scope>NUCLEOTIDE SEQUENCE</scope>
    <source>
        <strain evidence="8">CBS 315.58</strain>
    </source>
</reference>
<evidence type="ECO:0000256" key="4">
    <source>
        <dbReference type="ARBA" id="ARBA00022786"/>
    </source>
</evidence>
<evidence type="ECO:0000256" key="1">
    <source>
        <dbReference type="ARBA" id="ARBA00000885"/>
    </source>
</evidence>
<keyword evidence="4 5" id="KW-0833">Ubl conjugation pathway</keyword>
<dbReference type="Pfam" id="PF00632">
    <property type="entry name" value="HECT"/>
    <property type="match status" value="1"/>
</dbReference>
<proteinExistence type="predicted"/>
<dbReference type="InterPro" id="IPR044611">
    <property type="entry name" value="E3A/B/C-like"/>
</dbReference>
<feature type="compositionally biased region" description="Basic and acidic residues" evidence="6">
    <location>
        <begin position="185"/>
        <end position="214"/>
    </location>
</feature>
<comment type="catalytic activity">
    <reaction evidence="1">
        <text>S-ubiquitinyl-[E2 ubiquitin-conjugating enzyme]-L-cysteine + [acceptor protein]-L-lysine = [E2 ubiquitin-conjugating enzyme]-L-cysteine + N(6)-ubiquitinyl-[acceptor protein]-L-lysine.</text>
        <dbReference type="EC" id="2.3.2.26"/>
    </reaction>
</comment>
<dbReference type="PROSITE" id="PS50237">
    <property type="entry name" value="HECT"/>
    <property type="match status" value="1"/>
</dbReference>
<sequence length="1349" mass="150149">MAPWPSEVGSSAFLRPRDPATASNQARSPANASGHGSSNRERSRYRSNSRVPELEAWENLQQCQIECSSSDEDLHPSRNQQRPRHTRSMSHPFPSLFSSKKKKSGPMTRPENDSDSESGADAGPLPNFRGRPPPSRGHRNGSSGGSRDYSTGHCMTCGSLVRWPRDLHVFKCTICLTINDLQPLPRDRDRGHDQSRENRRDHSRGAGASPDRRATLPSDGTISLQHTQSLISHCLHSFLASALRNPQTRPLDLSREPSTNPFFDSPTEGNSGASNFPEPYLTVRPPSSGSPSRRSRPIPGRPRERSQHRRQPSWSNTVPKTISASYPEKRPVLQEVFPQQPSHQYTPQTQSPGGEARRIFRPLEDYIVSCFTSFHCLNSSFTSYRGHRHRPTVEDVRKQSVDHIEHRRGSQPTINNQPIVDLDAKLLLLGNFAENGSWWTGGQEDVVPGRSASNKSQNGQSMVSSRSPRIEWADLEEWYLVVTEAARSWPDVYSSLVDEDPDLAASHTTLMELEAEILMEQEHAQRTLLKACEIILKRPGRLLVSPDDLRFLMIIAANPLLHGDFTPYSGEFEHPGSAGSTQSNVPLRGSSPTSGRHSGIIKRIVGLLSNTSPDCHNHLVGWLARYPKKMFVQMKDLVSSFLAYRLIRQNEKKYETKVDITDGLIPSMGAGRSPASLHAALGHGREGGGGANGGPNGNNNRGKKKEKPKKVVYQDDWQIKAAARVLGLLFAGNNMDYVRRGGNIYDGNSAGNNNGDGVYARGQLVPTSDFYTTLLDDSDLVGDFEAWEKKQGRFAFCQYPFLLSIGAKIQILEHDARRQMESRARDAFFDSILSHRVVRQFLTLNIRRDCLVEDSLKAVSEVIGGGGEDIKKGLKIVFKGEEGVDAGGLRKEWFLLLVREVFSRDHGMFLYDDDSGYCYFNPSSLEPSEQFFLVGVVLGLAIYNSTILDVALPPFAFRKLLMAAPPPPLAGQIHQPRQTMNYTLEDLAEFRPRLARGLRQLLEYSEDDVEDVFCLDFVVDVEKYGVVERVPLCPGGERRPVTNANKREYVELYVRYLLDGSVTRQFEPFKRGFFTVCGGNALSLFRPEEIELLVRGSDEALDIDSLRAVAEYEGWGKGVADPGEDEPVVRWFWGSFEKASPKDQRKLLSFITGSDRIPAMGAASLVVKISCLGDDMGRYPTARTCFNALGLWKYGTRERLEAMLWGAVNGSEGFGLNLQAEVCMSYVLLSPCIRTVSEQTGLSASASGCRCFASLSARGESPSVGEGNKGHAETVRPQVLDLVEPIRWRTWVVVSHQRCLSHLHNLDLKANSNGFAARLLYSSVEKVDGDEPVVKLGRELRRVEMRSTT</sequence>
<protein>
    <recommendedName>
        <fullName evidence="2">HECT-type E3 ubiquitin transferase</fullName>
        <ecNumber evidence="2">2.3.2.26</ecNumber>
    </recommendedName>
</protein>
<dbReference type="PANTHER" id="PTHR45700">
    <property type="entry name" value="UBIQUITIN-PROTEIN LIGASE E3C"/>
    <property type="match status" value="1"/>
</dbReference>
<dbReference type="GO" id="GO:0000209">
    <property type="term" value="P:protein polyubiquitination"/>
    <property type="evidence" value="ECO:0007669"/>
    <property type="project" value="InterPro"/>
</dbReference>
<feature type="region of interest" description="Disordered" evidence="6">
    <location>
        <begin position="1"/>
        <end position="50"/>
    </location>
</feature>
<feature type="region of interest" description="Disordered" evidence="6">
    <location>
        <begin position="68"/>
        <end position="149"/>
    </location>
</feature>
<feature type="region of interest" description="Disordered" evidence="6">
    <location>
        <begin position="675"/>
        <end position="709"/>
    </location>
</feature>
<evidence type="ECO:0000256" key="6">
    <source>
        <dbReference type="SAM" id="MobiDB-lite"/>
    </source>
</evidence>
<dbReference type="CDD" id="cd00078">
    <property type="entry name" value="HECTc"/>
    <property type="match status" value="1"/>
</dbReference>
<feature type="compositionally biased region" description="Polar residues" evidence="6">
    <location>
        <begin position="312"/>
        <end position="324"/>
    </location>
</feature>
<evidence type="ECO:0000259" key="7">
    <source>
        <dbReference type="PROSITE" id="PS50237"/>
    </source>
</evidence>
<dbReference type="PANTHER" id="PTHR45700:SF9">
    <property type="entry name" value="HECT-TYPE E3 UBIQUITIN TRANSFERASE"/>
    <property type="match status" value="1"/>
</dbReference>
<dbReference type="Proteomes" id="UP001303160">
    <property type="component" value="Unassembled WGS sequence"/>
</dbReference>
<evidence type="ECO:0000313" key="9">
    <source>
        <dbReference type="Proteomes" id="UP001303160"/>
    </source>
</evidence>
<keyword evidence="9" id="KW-1185">Reference proteome</keyword>
<feature type="domain" description="HECT" evidence="7">
    <location>
        <begin position="866"/>
        <end position="1217"/>
    </location>
</feature>
<dbReference type="FunFam" id="3.30.2160.10:FF:000004">
    <property type="entry name" value="probable E3 ubiquitin-protein ligase HERC4 isoform X1"/>
    <property type="match status" value="1"/>
</dbReference>
<dbReference type="InterPro" id="IPR035983">
    <property type="entry name" value="Hect_E3_ubiquitin_ligase"/>
</dbReference>
<feature type="active site" description="Glycyl thioester intermediate" evidence="5">
    <location>
        <position position="1185"/>
    </location>
</feature>
<dbReference type="GO" id="GO:0061630">
    <property type="term" value="F:ubiquitin protein ligase activity"/>
    <property type="evidence" value="ECO:0007669"/>
    <property type="project" value="UniProtKB-EC"/>
</dbReference>
<feature type="region of interest" description="Disordered" evidence="6">
    <location>
        <begin position="248"/>
        <end position="327"/>
    </location>
</feature>